<name>A0A2A9ND87_9AGAR</name>
<reference evidence="1 2" key="1">
    <citation type="submission" date="2014-02" db="EMBL/GenBank/DDBJ databases">
        <title>Transposable element dynamics among asymbiotic and ectomycorrhizal Amanita fungi.</title>
        <authorList>
            <consortium name="DOE Joint Genome Institute"/>
            <person name="Hess J."/>
            <person name="Skrede I."/>
            <person name="Wolfe B."/>
            <person name="LaButti K."/>
            <person name="Ohm R.A."/>
            <person name="Grigoriev I.V."/>
            <person name="Pringle A."/>
        </authorList>
    </citation>
    <scope>NUCLEOTIDE SEQUENCE [LARGE SCALE GENOMIC DNA]</scope>
    <source>
        <strain evidence="1 2">SKay4041</strain>
    </source>
</reference>
<keyword evidence="2" id="KW-1185">Reference proteome</keyword>
<sequence>MVGFRMIAIGLVKLISGQIEIGLKPLTAASAGLTKILKGENLVGKSATAFTVAKVLGMTLTILGVIVDIRTVVWDVVEESKQCG</sequence>
<dbReference type="EMBL" id="KZ302312">
    <property type="protein sequence ID" value="PFH45680.1"/>
    <property type="molecule type" value="Genomic_DNA"/>
</dbReference>
<dbReference type="OrthoDB" id="3261198at2759"/>
<accession>A0A2A9ND87</accession>
<dbReference type="Proteomes" id="UP000242287">
    <property type="component" value="Unassembled WGS sequence"/>
</dbReference>
<evidence type="ECO:0000313" key="2">
    <source>
        <dbReference type="Proteomes" id="UP000242287"/>
    </source>
</evidence>
<dbReference type="AlphaFoldDB" id="A0A2A9ND87"/>
<gene>
    <name evidence="1" type="ORF">AMATHDRAFT_8810</name>
</gene>
<organism evidence="1 2">
    <name type="scientific">Amanita thiersii Skay4041</name>
    <dbReference type="NCBI Taxonomy" id="703135"/>
    <lineage>
        <taxon>Eukaryota</taxon>
        <taxon>Fungi</taxon>
        <taxon>Dikarya</taxon>
        <taxon>Basidiomycota</taxon>
        <taxon>Agaricomycotina</taxon>
        <taxon>Agaricomycetes</taxon>
        <taxon>Agaricomycetidae</taxon>
        <taxon>Agaricales</taxon>
        <taxon>Pluteineae</taxon>
        <taxon>Amanitaceae</taxon>
        <taxon>Amanita</taxon>
    </lineage>
</organism>
<proteinExistence type="predicted"/>
<evidence type="ECO:0000313" key="1">
    <source>
        <dbReference type="EMBL" id="PFH45680.1"/>
    </source>
</evidence>
<protein>
    <submittedName>
        <fullName evidence="1">Uncharacterized protein</fullName>
    </submittedName>
</protein>